<dbReference type="InterPro" id="IPR006674">
    <property type="entry name" value="HD_domain"/>
</dbReference>
<dbReference type="PATRIC" id="fig|1393034.3.peg.765"/>
<dbReference type="Gene3D" id="1.10.3210.10">
    <property type="entry name" value="Hypothetical protein af1432"/>
    <property type="match status" value="1"/>
</dbReference>
<dbReference type="PANTHER" id="PTHR35795:SF1">
    <property type="entry name" value="BIS(5'-NUCLEOSYL)-TETRAPHOSPHATASE, SYMMETRICAL"/>
    <property type="match status" value="1"/>
</dbReference>
<protein>
    <submittedName>
        <fullName evidence="2">Putative dGTPase</fullName>
    </submittedName>
</protein>
<sequence length="457" mass="52639">MRKSTRDKSCVRPLRYAVSEKHKGKDFQMAAQSKMANQSKLATQMDSQTTCINPLAPHMTQSLSAAEVELVEQYQHYKRFNPYRCNDDAVIRRENTPQDAATPLRGAFVRDVEKIMHTQAYNRLAGKTQVFSFRPQDDFCRRGLHVQLVARIARDMGRALGLNTDLIEAIALGHDIGHTPFGHAGEYFLNKVYHERTGRWFFHNVMSARVLDVLYRRNISLQMLDGALCHNGEFEQQVFKTSNLHSFEEFDHIVEACWATGNDTILHLRPMTLEGCIVRISDILAYVGKDRQDAVRAGIVNEKTFDDGLGSRYNTWALSAFSNDIVRHSLGSTQISMSDEAFAELARAKRENYEKIYLTHEVSGDLSNRVDELFEMLYEQCLTWMQQGDEENPLFVHHIKPLERSLAYYGQRYAWQDDHDLTAVDYIASMTDDYFVALCQHLDPSYAERFPHYSYFA</sequence>
<reference evidence="3" key="1">
    <citation type="submission" date="2016-01" db="EMBL/GenBank/DDBJ databases">
        <authorList>
            <person name="Mitreva M."/>
            <person name="Pepin K.H."/>
            <person name="Mihindukulasuriya K.A."/>
            <person name="Fulton R."/>
            <person name="Fronick C."/>
            <person name="O'Laughlin M."/>
            <person name="Miner T."/>
            <person name="Herter B."/>
            <person name="Rosa B.A."/>
            <person name="Cordes M."/>
            <person name="Tomlinson C."/>
            <person name="Wollam A."/>
            <person name="Palsikar V.B."/>
            <person name="Mardis E.R."/>
            <person name="Wilson R.K."/>
        </authorList>
    </citation>
    <scope>NUCLEOTIDE SEQUENCE [LARGE SCALE GENOMIC DNA]</scope>
    <source>
        <strain evidence="3">DNF00019</strain>
    </source>
</reference>
<dbReference type="AlphaFoldDB" id="A0A133XUS5"/>
<gene>
    <name evidence="2" type="ORF">HMPREF3192_00791</name>
</gene>
<dbReference type="Pfam" id="PF01966">
    <property type="entry name" value="HD"/>
    <property type="match status" value="1"/>
</dbReference>
<dbReference type="EMBL" id="LSCR01000012">
    <property type="protein sequence ID" value="KXB34692.1"/>
    <property type="molecule type" value="Genomic_DNA"/>
</dbReference>
<evidence type="ECO:0000313" key="3">
    <source>
        <dbReference type="Proteomes" id="UP000070675"/>
    </source>
</evidence>
<dbReference type="SUPFAM" id="SSF109604">
    <property type="entry name" value="HD-domain/PDEase-like"/>
    <property type="match status" value="1"/>
</dbReference>
<dbReference type="STRING" id="1393034.HMPREF3192_00791"/>
<evidence type="ECO:0000259" key="1">
    <source>
        <dbReference type="PROSITE" id="PS51831"/>
    </source>
</evidence>
<dbReference type="PROSITE" id="PS51831">
    <property type="entry name" value="HD"/>
    <property type="match status" value="1"/>
</dbReference>
<dbReference type="PANTHER" id="PTHR35795">
    <property type="entry name" value="SLR1885 PROTEIN"/>
    <property type="match status" value="1"/>
</dbReference>
<name>A0A133XUS5_9ACTN</name>
<comment type="caution">
    <text evidence="2">The sequence shown here is derived from an EMBL/GenBank/DDBJ whole genome shotgun (WGS) entry which is preliminary data.</text>
</comment>
<keyword evidence="3" id="KW-1185">Reference proteome</keyword>
<dbReference type="SMART" id="SM00471">
    <property type="entry name" value="HDc"/>
    <property type="match status" value="1"/>
</dbReference>
<dbReference type="InterPro" id="IPR051094">
    <property type="entry name" value="Diverse_Catalytic_Enzymes"/>
</dbReference>
<proteinExistence type="predicted"/>
<feature type="domain" description="HD" evidence="1">
    <location>
        <begin position="142"/>
        <end position="253"/>
    </location>
</feature>
<dbReference type="CDD" id="cd00077">
    <property type="entry name" value="HDc"/>
    <property type="match status" value="1"/>
</dbReference>
<dbReference type="InterPro" id="IPR003607">
    <property type="entry name" value="HD/PDEase_dom"/>
</dbReference>
<evidence type="ECO:0000313" key="2">
    <source>
        <dbReference type="EMBL" id="KXB34692.1"/>
    </source>
</evidence>
<accession>A0A133XUS5</accession>
<dbReference type="Proteomes" id="UP000070675">
    <property type="component" value="Unassembled WGS sequence"/>
</dbReference>
<organism evidence="2 3">
    <name type="scientific">Atopobium deltae</name>
    <dbReference type="NCBI Taxonomy" id="1393034"/>
    <lineage>
        <taxon>Bacteria</taxon>
        <taxon>Bacillati</taxon>
        <taxon>Actinomycetota</taxon>
        <taxon>Coriobacteriia</taxon>
        <taxon>Coriobacteriales</taxon>
        <taxon>Atopobiaceae</taxon>
        <taxon>Atopobium</taxon>
    </lineage>
</organism>